<dbReference type="EMBL" id="FMWL01000012">
    <property type="protein sequence ID" value="SCZ80430.1"/>
    <property type="molecule type" value="Genomic_DNA"/>
</dbReference>
<dbReference type="AlphaFoldDB" id="A0A1G5S3M4"/>
<gene>
    <name evidence="1" type="ORF">SAMN03080599_02266</name>
</gene>
<evidence type="ECO:0000313" key="2">
    <source>
        <dbReference type="Proteomes" id="UP000199208"/>
    </source>
</evidence>
<keyword evidence="2" id="KW-1185">Reference proteome</keyword>
<dbReference type="RefSeq" id="WP_092591566.1">
    <property type="nucleotide sequence ID" value="NZ_FMWL01000012.1"/>
</dbReference>
<proteinExistence type="predicted"/>
<evidence type="ECO:0000313" key="1">
    <source>
        <dbReference type="EMBL" id="SCZ80430.1"/>
    </source>
</evidence>
<accession>A0A1G5S3M4</accession>
<evidence type="ECO:0008006" key="3">
    <source>
        <dbReference type="Google" id="ProtNLM"/>
    </source>
</evidence>
<organism evidence="1 2">
    <name type="scientific">Acidaminobacter hydrogenoformans DSM 2784</name>
    <dbReference type="NCBI Taxonomy" id="1120920"/>
    <lineage>
        <taxon>Bacteria</taxon>
        <taxon>Bacillati</taxon>
        <taxon>Bacillota</taxon>
        <taxon>Clostridia</taxon>
        <taxon>Peptostreptococcales</taxon>
        <taxon>Acidaminobacteraceae</taxon>
        <taxon>Acidaminobacter</taxon>
    </lineage>
</organism>
<protein>
    <recommendedName>
        <fullName evidence="3">Virulence-related protein</fullName>
    </recommendedName>
</protein>
<dbReference type="STRING" id="1120920.SAMN03080599_02266"/>
<reference evidence="1 2" key="1">
    <citation type="submission" date="2016-10" db="EMBL/GenBank/DDBJ databases">
        <authorList>
            <person name="de Groot N.N."/>
        </authorList>
    </citation>
    <scope>NUCLEOTIDE SEQUENCE [LARGE SCALE GENOMIC DNA]</scope>
    <source>
        <strain evidence="1 2">DSM 2784</strain>
    </source>
</reference>
<dbReference type="OrthoDB" id="9775356at2"/>
<sequence length="230" mass="25518">MEIKFNISGINRKELVTAIGELVGKPIIYKGAPTFSYDVGDFTIDKSGTLLFPVKADSDLVSKVITGLSERGLEFDESEMMNKLSIEMPLDGFTEESIVKLEKLISSKASLIKKALGATELTIEKTAATLKFPWFKFPATSDEVAAYSQFISALCSAAKEQKKVTARDRVVDNEKFAFRVFLIRLGFVGEEYKLTRKILLRNLSGSSAYASFHPTKADQDEILVSEVNHE</sequence>
<name>A0A1G5S3M4_9FIRM</name>
<dbReference type="Proteomes" id="UP000199208">
    <property type="component" value="Unassembled WGS sequence"/>
</dbReference>